<evidence type="ECO:0000313" key="2">
    <source>
        <dbReference type="EMBL" id="MDC9588952.1"/>
    </source>
</evidence>
<dbReference type="EMBL" id="JAQRFI010000010">
    <property type="protein sequence ID" value="MDC9588952.1"/>
    <property type="molecule type" value="Genomic_DNA"/>
</dbReference>
<dbReference type="RefSeq" id="WP_273554290.1">
    <property type="nucleotide sequence ID" value="NZ_JAQRFI010000010.1"/>
</dbReference>
<reference evidence="2 3" key="1">
    <citation type="submission" date="2023-02" db="EMBL/GenBank/DDBJ databases">
        <title>Entomopathogenic bacteria.</title>
        <authorList>
            <person name="Machado R.A."/>
        </authorList>
    </citation>
    <scope>NUCLEOTIDE SEQUENCE [LARGE SCALE GENOMIC DNA]</scope>
    <source>
        <strain evidence="2 3">XENO-10</strain>
    </source>
</reference>
<name>A0ABT5LCX1_9GAMM</name>
<sequence length="533" mass="60734">MNPYSLKRKIFIFPLMFIVLFFPLYHSYANPAVAIVARPIITRVFQSIVTRRAGMVAANDAVMLNTVRSGTMRYVGRVAANDSVYKLAKVSSLRHAKDISWVSLALSSGAITLLDLNVNGNDKVSVFFEPTAVKLKNGRYAINVNGKTKIVSYKPSLNNPVIYTYSYNIVNPIEKVDVYENDKLSNDYRYYYKSNDGGLFMSNDLPKLAEHHAYQDLVKYDIGNKVTNETVEIDDKKYEYLIRRVDIETKYLRHSIGEFYVEAEVRVTRNITEFKYDFDVLTEYFTGTETIKIFNKPDLEKDYDYYKDTSVSSPLLLINREYTEKKDDDTQVGTIADLNLNLYKNKTLPLQNLATLFNGLLLEAALQQGYDGVPFSQENPITETEIQTALNELGVDRVTFSDLLAKAGAGNVIKVDFEENPAPNPKPSPNPKPRPKPDEETDLDAENIQYPELDMPTAEQILAPYKLFFPFLQDFTMPSRSAQCPVWDINIPYMNFRGKIDSHCPLIEENRGVIESIFSLVWAFVALRRLLSA</sequence>
<feature type="region of interest" description="Disordered" evidence="1">
    <location>
        <begin position="415"/>
        <end position="441"/>
    </location>
</feature>
<proteinExistence type="predicted"/>
<accession>A0ABT5LCX1</accession>
<evidence type="ECO:0000256" key="1">
    <source>
        <dbReference type="SAM" id="MobiDB-lite"/>
    </source>
</evidence>
<protein>
    <submittedName>
        <fullName evidence="2">Uncharacterized protein</fullName>
    </submittedName>
</protein>
<organism evidence="2 3">
    <name type="scientific">Xenorhabdus yunnanensis</name>
    <dbReference type="NCBI Taxonomy" id="3025878"/>
    <lineage>
        <taxon>Bacteria</taxon>
        <taxon>Pseudomonadati</taxon>
        <taxon>Pseudomonadota</taxon>
        <taxon>Gammaproteobacteria</taxon>
        <taxon>Enterobacterales</taxon>
        <taxon>Morganellaceae</taxon>
        <taxon>Xenorhabdus</taxon>
    </lineage>
</organism>
<evidence type="ECO:0000313" key="3">
    <source>
        <dbReference type="Proteomes" id="UP001217178"/>
    </source>
</evidence>
<comment type="caution">
    <text evidence="2">The sequence shown here is derived from an EMBL/GenBank/DDBJ whole genome shotgun (WGS) entry which is preliminary data.</text>
</comment>
<gene>
    <name evidence="2" type="ORF">PSI23_06380</name>
</gene>
<dbReference type="Proteomes" id="UP001217178">
    <property type="component" value="Unassembled WGS sequence"/>
</dbReference>
<feature type="compositionally biased region" description="Pro residues" evidence="1">
    <location>
        <begin position="422"/>
        <end position="432"/>
    </location>
</feature>
<keyword evidence="3" id="KW-1185">Reference proteome</keyword>